<dbReference type="InterPro" id="IPR050508">
    <property type="entry name" value="Methyltransf_Superfamily"/>
</dbReference>
<dbReference type="EMBL" id="CP018477">
    <property type="protein sequence ID" value="ASV75585.1"/>
    <property type="molecule type" value="Genomic_DNA"/>
</dbReference>
<reference evidence="2 3" key="1">
    <citation type="journal article" name="Front. Microbiol.">
        <title>Sugar Metabolism of the First Thermophilic Planctomycete Thermogutta terrifontis: Comparative Genomic and Transcriptomic Approaches.</title>
        <authorList>
            <person name="Elcheninov A.G."/>
            <person name="Menzel P."/>
            <person name="Gudbergsdottir S.R."/>
            <person name="Slesarev A.I."/>
            <person name="Kadnikov V.V."/>
            <person name="Krogh A."/>
            <person name="Bonch-Osmolovskaya E.A."/>
            <person name="Peng X."/>
            <person name="Kublanov I.V."/>
        </authorList>
    </citation>
    <scope>NUCLEOTIDE SEQUENCE [LARGE SCALE GENOMIC DNA]</scope>
    <source>
        <strain evidence="2 3">R1</strain>
    </source>
</reference>
<gene>
    <name evidence="2" type="ORF">THTE_2983</name>
</gene>
<organism evidence="2 3">
    <name type="scientific">Thermogutta terrifontis</name>
    <dbReference type="NCBI Taxonomy" id="1331910"/>
    <lineage>
        <taxon>Bacteria</taxon>
        <taxon>Pseudomonadati</taxon>
        <taxon>Planctomycetota</taxon>
        <taxon>Planctomycetia</taxon>
        <taxon>Pirellulales</taxon>
        <taxon>Thermoguttaceae</taxon>
        <taxon>Thermogutta</taxon>
    </lineage>
</organism>
<dbReference type="CDD" id="cd02440">
    <property type="entry name" value="AdoMet_MTases"/>
    <property type="match status" value="1"/>
</dbReference>
<name>A0A286RI04_9BACT</name>
<dbReference type="OrthoDB" id="9804312at2"/>
<dbReference type="AlphaFoldDB" id="A0A286RI04"/>
<evidence type="ECO:0000313" key="2">
    <source>
        <dbReference type="EMBL" id="ASV75585.1"/>
    </source>
</evidence>
<keyword evidence="3" id="KW-1185">Reference proteome</keyword>
<dbReference type="InterPro" id="IPR041698">
    <property type="entry name" value="Methyltransf_25"/>
</dbReference>
<feature type="domain" description="Methyltransferase" evidence="1">
    <location>
        <begin position="64"/>
        <end position="161"/>
    </location>
</feature>
<evidence type="ECO:0000313" key="3">
    <source>
        <dbReference type="Proteomes" id="UP000215086"/>
    </source>
</evidence>
<dbReference type="PANTHER" id="PTHR42912">
    <property type="entry name" value="METHYLTRANSFERASE"/>
    <property type="match status" value="1"/>
</dbReference>
<dbReference type="Pfam" id="PF13649">
    <property type="entry name" value="Methyltransf_25"/>
    <property type="match status" value="1"/>
</dbReference>
<sequence>MSTVTHVMNSPPSWQLPAGVPKGVWEYAQAPHIAEEYDDTISGNDLTVFDQQVIARHCRRPGVVVDLGCGTGRAVIPLVKRGFVGIGVDLSRPMLVRLREKAKQEGCNVWAIHANIVELGCLKDSIADYCLCLFSTLGMVRGRQARRQVLRHVARILTPGGKFIVHVHNVWFHALTPGGRDWLIPHWVEARILRRTEFGDKFFEYHGIPNVFVHAFTRREFVQDLRSAGLVIEELIPLAVGRREPLPFPWFFGWMRANGWIAVCRRPNPA</sequence>
<dbReference type="Proteomes" id="UP000215086">
    <property type="component" value="Chromosome"/>
</dbReference>
<dbReference type="KEGG" id="ttf:THTE_2983"/>
<dbReference type="GO" id="GO:0008168">
    <property type="term" value="F:methyltransferase activity"/>
    <property type="evidence" value="ECO:0007669"/>
    <property type="project" value="TreeGrafter"/>
</dbReference>
<dbReference type="RefSeq" id="WP_157732045.1">
    <property type="nucleotide sequence ID" value="NZ_CP018477.1"/>
</dbReference>
<protein>
    <recommendedName>
        <fullName evidence="1">Methyltransferase domain-containing protein</fullName>
    </recommendedName>
</protein>
<accession>A0A286RI04</accession>
<evidence type="ECO:0000259" key="1">
    <source>
        <dbReference type="Pfam" id="PF13649"/>
    </source>
</evidence>
<dbReference type="SUPFAM" id="SSF53335">
    <property type="entry name" value="S-adenosyl-L-methionine-dependent methyltransferases"/>
    <property type="match status" value="1"/>
</dbReference>
<dbReference type="PANTHER" id="PTHR42912:SF80">
    <property type="entry name" value="METHYLTRANSFERASE DOMAIN-CONTAINING PROTEIN"/>
    <property type="match status" value="1"/>
</dbReference>
<proteinExistence type="predicted"/>
<dbReference type="InterPro" id="IPR029063">
    <property type="entry name" value="SAM-dependent_MTases_sf"/>
</dbReference>
<dbReference type="Gene3D" id="3.40.50.150">
    <property type="entry name" value="Vaccinia Virus protein VP39"/>
    <property type="match status" value="1"/>
</dbReference>